<name>A0A5N6SDS2_ASPPS</name>
<dbReference type="EMBL" id="ML743669">
    <property type="protein sequence ID" value="KAE8131244.1"/>
    <property type="molecule type" value="Genomic_DNA"/>
</dbReference>
<dbReference type="PANTHER" id="PTHR43861">
    <property type="entry name" value="TRANS-ACONITATE 2-METHYLTRANSFERASE-RELATED"/>
    <property type="match status" value="1"/>
</dbReference>
<gene>
    <name evidence="4" type="ORF">BDV38DRAFT_288870</name>
</gene>
<dbReference type="Gene3D" id="3.40.50.150">
    <property type="entry name" value="Vaccinia Virus protein VP39"/>
    <property type="match status" value="1"/>
</dbReference>
<dbReference type="InterPro" id="IPR041698">
    <property type="entry name" value="Methyltransf_25"/>
</dbReference>
<keyword evidence="5" id="KW-1185">Reference proteome</keyword>
<dbReference type="GO" id="GO:0008168">
    <property type="term" value="F:methyltransferase activity"/>
    <property type="evidence" value="ECO:0007669"/>
    <property type="project" value="UniProtKB-KW"/>
</dbReference>
<dbReference type="GO" id="GO:0032259">
    <property type="term" value="P:methylation"/>
    <property type="evidence" value="ECO:0007669"/>
    <property type="project" value="UniProtKB-KW"/>
</dbReference>
<keyword evidence="2 4" id="KW-0808">Transferase</keyword>
<dbReference type="SUPFAM" id="SSF53335">
    <property type="entry name" value="S-adenosyl-L-methionine-dependent methyltransferases"/>
    <property type="match status" value="1"/>
</dbReference>
<evidence type="ECO:0000313" key="5">
    <source>
        <dbReference type="Proteomes" id="UP000325672"/>
    </source>
</evidence>
<evidence type="ECO:0000259" key="3">
    <source>
        <dbReference type="Pfam" id="PF13649"/>
    </source>
</evidence>
<protein>
    <submittedName>
        <fullName evidence="4">S-adenosyl-L-methionine-dependent methyltransferase</fullName>
    </submittedName>
</protein>
<dbReference type="AlphaFoldDB" id="A0A5N6SDS2"/>
<evidence type="ECO:0000313" key="4">
    <source>
        <dbReference type="EMBL" id="KAE8131244.1"/>
    </source>
</evidence>
<dbReference type="GeneID" id="43645329"/>
<evidence type="ECO:0000256" key="2">
    <source>
        <dbReference type="ARBA" id="ARBA00022679"/>
    </source>
</evidence>
<keyword evidence="1 4" id="KW-0489">Methyltransferase</keyword>
<dbReference type="RefSeq" id="XP_031907307.1">
    <property type="nucleotide sequence ID" value="XM_032061119.1"/>
</dbReference>
<sequence length="234" mass="26534">MSVQYDQIGANYNHIKKRSRDMAQTATILEYLGNLEGQEVLDLGCGTGYFSQKAVDQGARRVVGLDISPVMVQVAQREHEGDSRFEFCVTDCSKPLEVGKFDLVLAMWFLNYAPTAEDQLKMWQNIMCNLKPGGRCIGIVPNFDWLDSLSAAADDDDGERSTDDMQFLEHVPDGVKYRFFSDQDQTVSFDAYLLRRQVYNSCAHEAGFIDLQWLSLCGEGLDSTRQIFQAWRPK</sequence>
<reference evidence="4 5" key="1">
    <citation type="submission" date="2019-04" db="EMBL/GenBank/DDBJ databases">
        <title>Friends and foes A comparative genomics study of 23 Aspergillus species from section Flavi.</title>
        <authorList>
            <consortium name="DOE Joint Genome Institute"/>
            <person name="Kjaerbolling I."/>
            <person name="Vesth T."/>
            <person name="Frisvad J.C."/>
            <person name="Nybo J.L."/>
            <person name="Theobald S."/>
            <person name="Kildgaard S."/>
            <person name="Isbrandt T."/>
            <person name="Kuo A."/>
            <person name="Sato A."/>
            <person name="Lyhne E.K."/>
            <person name="Kogle M.E."/>
            <person name="Wiebenga A."/>
            <person name="Kun R.S."/>
            <person name="Lubbers R.J."/>
            <person name="Makela M.R."/>
            <person name="Barry K."/>
            <person name="Chovatia M."/>
            <person name="Clum A."/>
            <person name="Daum C."/>
            <person name="Haridas S."/>
            <person name="He G."/>
            <person name="LaButti K."/>
            <person name="Lipzen A."/>
            <person name="Mondo S."/>
            <person name="Riley R."/>
            <person name="Salamov A."/>
            <person name="Simmons B.A."/>
            <person name="Magnuson J.K."/>
            <person name="Henrissat B."/>
            <person name="Mortensen U.H."/>
            <person name="Larsen T.O."/>
            <person name="Devries R.P."/>
            <person name="Grigoriev I.V."/>
            <person name="Machida M."/>
            <person name="Baker S.E."/>
            <person name="Andersen M.R."/>
        </authorList>
    </citation>
    <scope>NUCLEOTIDE SEQUENCE [LARGE SCALE GENOMIC DNA]</scope>
    <source>
        <strain evidence="4 5">CBS 117625</strain>
    </source>
</reference>
<dbReference type="PANTHER" id="PTHR43861:SF1">
    <property type="entry name" value="TRANS-ACONITATE 2-METHYLTRANSFERASE"/>
    <property type="match status" value="1"/>
</dbReference>
<dbReference type="Proteomes" id="UP000325672">
    <property type="component" value="Unassembled WGS sequence"/>
</dbReference>
<dbReference type="OrthoDB" id="3647at2759"/>
<feature type="domain" description="Methyltransferase" evidence="3">
    <location>
        <begin position="40"/>
        <end position="134"/>
    </location>
</feature>
<accession>A0A5N6SDS2</accession>
<dbReference type="InterPro" id="IPR029063">
    <property type="entry name" value="SAM-dependent_MTases_sf"/>
</dbReference>
<dbReference type="Pfam" id="PF13649">
    <property type="entry name" value="Methyltransf_25"/>
    <property type="match status" value="1"/>
</dbReference>
<dbReference type="CDD" id="cd02440">
    <property type="entry name" value="AdoMet_MTases"/>
    <property type="match status" value="1"/>
</dbReference>
<evidence type="ECO:0000256" key="1">
    <source>
        <dbReference type="ARBA" id="ARBA00022603"/>
    </source>
</evidence>
<proteinExistence type="predicted"/>
<organism evidence="4 5">
    <name type="scientific">Aspergillus pseudotamarii</name>
    <dbReference type="NCBI Taxonomy" id="132259"/>
    <lineage>
        <taxon>Eukaryota</taxon>
        <taxon>Fungi</taxon>
        <taxon>Dikarya</taxon>
        <taxon>Ascomycota</taxon>
        <taxon>Pezizomycotina</taxon>
        <taxon>Eurotiomycetes</taxon>
        <taxon>Eurotiomycetidae</taxon>
        <taxon>Eurotiales</taxon>
        <taxon>Aspergillaceae</taxon>
        <taxon>Aspergillus</taxon>
        <taxon>Aspergillus subgen. Circumdati</taxon>
    </lineage>
</organism>